<dbReference type="InterPro" id="IPR021459">
    <property type="entry name" value="GH101-related"/>
</dbReference>
<comment type="caution">
    <text evidence="2">The sequence shown here is derived from an EMBL/GenBank/DDBJ whole genome shotgun (WGS) entry which is preliminary data.</text>
</comment>
<keyword evidence="1" id="KW-0732">Signal</keyword>
<evidence type="ECO:0000313" key="3">
    <source>
        <dbReference type="Proteomes" id="UP000185829"/>
    </source>
</evidence>
<dbReference type="GO" id="GO:0016787">
    <property type="term" value="F:hydrolase activity"/>
    <property type="evidence" value="ECO:0007669"/>
    <property type="project" value="UniProtKB-KW"/>
</dbReference>
<feature type="signal peptide" evidence="1">
    <location>
        <begin position="1"/>
        <end position="19"/>
    </location>
</feature>
<proteinExistence type="predicted"/>
<protein>
    <submittedName>
        <fullName evidence="2">Glycosyl hydrolases related to GH101 family, GHL1-GHL3</fullName>
    </submittedName>
</protein>
<organism evidence="2 3">
    <name type="scientific">Peribacillus simplex</name>
    <dbReference type="NCBI Taxonomy" id="1478"/>
    <lineage>
        <taxon>Bacteria</taxon>
        <taxon>Bacillati</taxon>
        <taxon>Bacillota</taxon>
        <taxon>Bacilli</taxon>
        <taxon>Bacillales</taxon>
        <taxon>Bacillaceae</taxon>
        <taxon>Peribacillus</taxon>
    </lineage>
</organism>
<evidence type="ECO:0000313" key="2">
    <source>
        <dbReference type="EMBL" id="SIS13018.1"/>
    </source>
</evidence>
<gene>
    <name evidence="2" type="ORF">SAMN05878482_1179</name>
</gene>
<reference evidence="2 3" key="1">
    <citation type="submission" date="2017-01" db="EMBL/GenBank/DDBJ databases">
        <authorList>
            <person name="Varghese N."/>
            <person name="Submissions S."/>
        </authorList>
    </citation>
    <scope>NUCLEOTIDE SEQUENCE [LARGE SCALE GENOMIC DNA]</scope>
    <source>
        <strain evidence="2 3">RUG2-6</strain>
    </source>
</reference>
<dbReference type="EMBL" id="FTMX01000017">
    <property type="protein sequence ID" value="SIS13018.1"/>
    <property type="molecule type" value="Genomic_DNA"/>
</dbReference>
<name>A0A9X8REZ4_9BACI</name>
<sequence length="764" mass="89555">MKKKLIMTLCVTLIIGFFAGCDNKEQKKINKPTHVKHSDFTFDVNPETFELFIEKDGVRERASMPLPKMNVANVKKDNERVTWSYPDEKVNVKVEKKEKYLDIDIESTGAEAFQWPKVSADSYMLPLGEGKFIPNEDPYWREFLKDEKLTFSESFSMRFFTLNHSKYSISYIVENMFNDTIQFDTASTIQFAFTHEFPSTNTHKEYGFRVYVTDNNPVQVAKLYKSYIKEQGEFKTLKEKAKENPNIKKLYGAPHIYLWNDEAVTEENIQWNQIIQQLDAKFLKWMKQLLENHTEDGSKEFETVIQQMKTQDYMDRYQKKVIVRSFNEVLKLEQFYNKEIFPNVNKQSKKLIEKGIKNLSEQELYEVNKRLLKSQLKVAVDEIDQWGKKESTDLLKDINKAGIENAWIGLPNWANGLMNPKMVEEVNHLGYLIGPYDSYHSIHQKGSRDWNTASFEDKSLYEDATITSENGEKIHGFLGRGRKLNPTLSLPLVKKRVNAILSEGIRFNSWFVDCDATGEFYDDYSPEHITTQKQDMTARLKRMAYIDKEKQMVIGSEGGNDYASQVIAFAHGLETPVIKWSDPDLRKNKESKYYVGGYWSQQGEVPDRYSKQVPIKELYQHIYLDPTYSLPLYKLVYNDSVITTHHWEWGSLKIKDVVEERMLYEFLYNVPPLYHVDRKQWEEKKDKIVSHVKDWSPFHRKAVTKEMTGFKVLSKDRLVQATEFGTNMKVVANFSEKDFTYKNETIPAKTIVMYDGKNKKIYKP</sequence>
<dbReference type="RefSeq" id="WP_076373010.1">
    <property type="nucleotide sequence ID" value="NZ_FTMX01000017.1"/>
</dbReference>
<feature type="chain" id="PRO_5040805899" evidence="1">
    <location>
        <begin position="20"/>
        <end position="764"/>
    </location>
</feature>
<dbReference type="Pfam" id="PF11308">
    <property type="entry name" value="Glyco_hydro_129"/>
    <property type="match status" value="1"/>
</dbReference>
<dbReference type="PROSITE" id="PS51257">
    <property type="entry name" value="PROKAR_LIPOPROTEIN"/>
    <property type="match status" value="1"/>
</dbReference>
<accession>A0A9X8REZ4</accession>
<keyword evidence="2" id="KW-0378">Hydrolase</keyword>
<dbReference type="Proteomes" id="UP000185829">
    <property type="component" value="Unassembled WGS sequence"/>
</dbReference>
<dbReference type="AlphaFoldDB" id="A0A9X8REZ4"/>
<evidence type="ECO:0000256" key="1">
    <source>
        <dbReference type="SAM" id="SignalP"/>
    </source>
</evidence>